<reference evidence="7 8" key="1">
    <citation type="submission" date="2020-07" db="EMBL/GenBank/DDBJ databases">
        <title>non toxigenic Corynebacterium sp. nov from a clinical source.</title>
        <authorList>
            <person name="Bernier A.-M."/>
            <person name="Bernard K."/>
        </authorList>
    </citation>
    <scope>NUCLEOTIDE SEQUENCE [LARGE SCALE GENOMIC DNA]</scope>
    <source>
        <strain evidence="8">NML 93-0612</strain>
    </source>
</reference>
<dbReference type="SUPFAM" id="SSF53474">
    <property type="entry name" value="alpha/beta-Hydrolases"/>
    <property type="match status" value="1"/>
</dbReference>
<dbReference type="InterPro" id="IPR051543">
    <property type="entry name" value="Serine_Peptidase_S9A"/>
</dbReference>
<accession>A0A7G5FDE1</accession>
<dbReference type="InterPro" id="IPR001375">
    <property type="entry name" value="Peptidase_S9_cat"/>
</dbReference>
<feature type="domain" description="Peptidase S9 prolyl oligopeptidase catalytic" evidence="5">
    <location>
        <begin position="479"/>
        <end position="693"/>
    </location>
</feature>
<gene>
    <name evidence="7" type="ORF">HW450_09745</name>
</gene>
<evidence type="ECO:0000256" key="3">
    <source>
        <dbReference type="ARBA" id="ARBA00022801"/>
    </source>
</evidence>
<protein>
    <submittedName>
        <fullName evidence="7">S9 family peptidase</fullName>
    </submittedName>
</protein>
<dbReference type="Gene3D" id="3.40.50.1820">
    <property type="entry name" value="alpha/beta hydrolase"/>
    <property type="match status" value="1"/>
</dbReference>
<dbReference type="PANTHER" id="PTHR11757">
    <property type="entry name" value="PROTEASE FAMILY S9A OLIGOPEPTIDASE"/>
    <property type="match status" value="1"/>
</dbReference>
<name>A0A7G5FDE1_9CORY</name>
<dbReference type="GO" id="GO:0004252">
    <property type="term" value="F:serine-type endopeptidase activity"/>
    <property type="evidence" value="ECO:0007669"/>
    <property type="project" value="InterPro"/>
</dbReference>
<dbReference type="GO" id="GO:0006508">
    <property type="term" value="P:proteolysis"/>
    <property type="evidence" value="ECO:0007669"/>
    <property type="project" value="UniProtKB-KW"/>
</dbReference>
<dbReference type="PRINTS" id="PR00862">
    <property type="entry name" value="PROLIGOPTASE"/>
</dbReference>
<evidence type="ECO:0000313" key="8">
    <source>
        <dbReference type="Proteomes" id="UP000515570"/>
    </source>
</evidence>
<keyword evidence="8" id="KW-1185">Reference proteome</keyword>
<comment type="similarity">
    <text evidence="1">Belongs to the peptidase S9A family.</text>
</comment>
<proteinExistence type="inferred from homology"/>
<evidence type="ECO:0000256" key="2">
    <source>
        <dbReference type="ARBA" id="ARBA00022670"/>
    </source>
</evidence>
<evidence type="ECO:0000256" key="1">
    <source>
        <dbReference type="ARBA" id="ARBA00005228"/>
    </source>
</evidence>
<dbReference type="Proteomes" id="UP000515570">
    <property type="component" value="Chromosome"/>
</dbReference>
<feature type="domain" description="Peptidase S9A N-terminal" evidence="6">
    <location>
        <begin position="4"/>
        <end position="420"/>
    </location>
</feature>
<keyword evidence="2" id="KW-0645">Protease</keyword>
<dbReference type="InterPro" id="IPR002470">
    <property type="entry name" value="Peptidase_S9A"/>
</dbReference>
<organism evidence="7 8">
    <name type="scientific">Corynebacterium hindlerae</name>
    <dbReference type="NCBI Taxonomy" id="699041"/>
    <lineage>
        <taxon>Bacteria</taxon>
        <taxon>Bacillati</taxon>
        <taxon>Actinomycetota</taxon>
        <taxon>Actinomycetes</taxon>
        <taxon>Mycobacteriales</taxon>
        <taxon>Corynebacteriaceae</taxon>
        <taxon>Corynebacterium</taxon>
    </lineage>
</organism>
<dbReference type="InterPro" id="IPR029058">
    <property type="entry name" value="AB_hydrolase_fold"/>
</dbReference>
<dbReference type="PANTHER" id="PTHR11757:SF19">
    <property type="entry name" value="PROLYL ENDOPEPTIDASE-LIKE"/>
    <property type="match status" value="1"/>
</dbReference>
<keyword evidence="4" id="KW-0720">Serine protease</keyword>
<dbReference type="Gene3D" id="2.130.10.120">
    <property type="entry name" value="Prolyl oligopeptidase, N-terminal domain"/>
    <property type="match status" value="1"/>
</dbReference>
<evidence type="ECO:0000256" key="4">
    <source>
        <dbReference type="ARBA" id="ARBA00022825"/>
    </source>
</evidence>
<dbReference type="SUPFAM" id="SSF50993">
    <property type="entry name" value="Peptidase/esterase 'gauge' domain"/>
    <property type="match status" value="1"/>
</dbReference>
<evidence type="ECO:0000259" key="6">
    <source>
        <dbReference type="Pfam" id="PF02897"/>
    </source>
</evidence>
<sequence>MYPKAAKRPITRSHHGIDFVDNYEWLRDKESADTKAYLEAENAYTAAQTEHLKTLEENLYQELKGRIKETDMSVPVRQGKFWYYSRTEEGKSYGRACRLPVTEGQDAWLPPTITEEPEPNEQVLLDMNELAEGHEFFAVGASSVTVSGNFLAFSTDTKGDERFTLRIKDLRTGELLDDVIEDIAYGATWAGDDYLFYQRVDESWRPDSVWRHKVGTPTEQDVRVFHEPDERFWVGVASTRSEKYLLLEAGSKMTSEMWALELDNPTGEFRCLLPRQEGIEYGVDHAVVNGEDRWLVIHNATGPNFEIGECPVGSFQIEELNVLVPHRSDVRLEAIDPFAGHLVLGYRREAIGRIALMKLDPGYTSFVEMSFDEELYSAGSGGNPEWDTPVFRYTYGSFTQPASVNLLDVEKQTRTLLKQQEVLGGYNPEDYVATRRWVTARDGQKIPVSLVHRADLDLSKPNPMILYGYGSYEHSIDPSFSNLYISVYDRGIVFAVAHVRGGGEMGRRWYDDGKILAKKNTFTDFIDVADDLIAAGLTTPELLGAEGGSAGGLLMGAVANMAPDRFKAIAAKVPFVDPLTSILMPELPLTVVEWEEWGNPLESKEVYEYMASYSPYENVAALQYPNILAVTSINDTRVLYVEPAKWIAKLRDTAAGGQFLLKTEMAAGHGGVSGRYERWRQSAFELAWLVNQVSGLEA</sequence>
<evidence type="ECO:0000259" key="5">
    <source>
        <dbReference type="Pfam" id="PF00326"/>
    </source>
</evidence>
<evidence type="ECO:0000313" key="7">
    <source>
        <dbReference type="EMBL" id="QMV84632.1"/>
    </source>
</evidence>
<dbReference type="EMBL" id="CP059833">
    <property type="protein sequence ID" value="QMV84632.1"/>
    <property type="molecule type" value="Genomic_DNA"/>
</dbReference>
<dbReference type="InterPro" id="IPR023302">
    <property type="entry name" value="Pept_S9A_N"/>
</dbReference>
<dbReference type="AlphaFoldDB" id="A0A7G5FDE1"/>
<dbReference type="RefSeq" id="WP_182385440.1">
    <property type="nucleotide sequence ID" value="NZ_CP059833.1"/>
</dbReference>
<dbReference type="Pfam" id="PF02897">
    <property type="entry name" value="Peptidase_S9_N"/>
    <property type="match status" value="1"/>
</dbReference>
<dbReference type="Pfam" id="PF00326">
    <property type="entry name" value="Peptidase_S9"/>
    <property type="match status" value="1"/>
</dbReference>
<keyword evidence="3" id="KW-0378">Hydrolase</keyword>